<dbReference type="FunFam" id="3.40.50.880:FF:000002">
    <property type="entry name" value="CTP synthase"/>
    <property type="match status" value="1"/>
</dbReference>
<organism evidence="12">
    <name type="scientific">groundwater metagenome</name>
    <dbReference type="NCBI Taxonomy" id="717931"/>
    <lineage>
        <taxon>unclassified sequences</taxon>
        <taxon>metagenomes</taxon>
        <taxon>ecological metagenomes</taxon>
    </lineage>
</organism>
<comment type="pathway">
    <text evidence="1">Pyrimidine metabolism; CTP biosynthesis via de novo pathway; CTP from UDP: step 2/2.</text>
</comment>
<keyword evidence="6" id="KW-0067">ATP-binding</keyword>
<dbReference type="EC" id="6.3.4.2" evidence="3"/>
<evidence type="ECO:0000256" key="4">
    <source>
        <dbReference type="ARBA" id="ARBA00022598"/>
    </source>
</evidence>
<sequence>MKYVVVTGGVMSGLGKGIVSASIGKILNSYGLTVRMLKMDGYLNVDPGTLNPYEHGEVFVLDGGTETDLDLGHYERFLNLNLDRDSSVTNGKIYKEVIDNERKGIYLGKTVQIIPHVTNVIIEHIKQKYLFSWDDVPKNNTELIKFLKDDMKINWTENAAINKGDNNEIINITKGDNSLTFRQNKTEKKVTLEITGSKKYEYIIKEENGKINIYKQINENKDNENKNIDVIIIEVGGTVGDLENMVFLEALRQLSIKEKVVFVHLSYIPISSGNEQKTKPTQHSVRNLLQIGIYPDIIVGRCGTDLQENTKNKISLFGGVEKECVISDPDAEIYELPLLFDRQNLGNIIMNKLDVGINQEAEKNKFKELNKWKNLVENLKNKLNPVSIGVIGKYAHLEDAYLSIKEAVKHSQMNLNIPVNFEIVEAESENLEEKLKNFDGIIVPGGFGIRGIEGKIKAINFCRTNKVPFLGICLGFQAAVIEFARNACNIGDANSSEADKKCKNPVIDLLFEQTKISDLGGTMRLGAYPCVIKDNTLAYEIYNTNTIKRRYRHRYGANLKYKEILERNGMNFSGTSPDGELVEILELSREVHPFFVASQYHPEFSSRPEKPEELFIGLVKAASEKKYGKRYKKIW</sequence>
<dbReference type="Gene3D" id="3.40.50.300">
    <property type="entry name" value="P-loop containing nucleotide triphosphate hydrolases"/>
    <property type="match status" value="2"/>
</dbReference>
<evidence type="ECO:0000256" key="1">
    <source>
        <dbReference type="ARBA" id="ARBA00005171"/>
    </source>
</evidence>
<dbReference type="Pfam" id="PF00117">
    <property type="entry name" value="GATase"/>
    <property type="match status" value="1"/>
</dbReference>
<keyword evidence="7" id="KW-0315">Glutamine amidotransferase</keyword>
<dbReference type="PANTHER" id="PTHR11550">
    <property type="entry name" value="CTP SYNTHASE"/>
    <property type="match status" value="1"/>
</dbReference>
<dbReference type="PANTHER" id="PTHR11550:SF0">
    <property type="entry name" value="CTP SYNTHASE-RELATED"/>
    <property type="match status" value="1"/>
</dbReference>
<keyword evidence="5" id="KW-0547">Nucleotide-binding</keyword>
<evidence type="ECO:0000256" key="9">
    <source>
        <dbReference type="ARBA" id="ARBA00047781"/>
    </source>
</evidence>
<evidence type="ECO:0000259" key="10">
    <source>
        <dbReference type="Pfam" id="PF00117"/>
    </source>
</evidence>
<dbReference type="GO" id="GO:0044210">
    <property type="term" value="P:'de novo' CTP biosynthetic process"/>
    <property type="evidence" value="ECO:0007669"/>
    <property type="project" value="UniProtKB-UniPathway"/>
</dbReference>
<feature type="domain" description="CTP synthase N-terminal" evidence="11">
    <location>
        <begin position="213"/>
        <end position="354"/>
    </location>
</feature>
<feature type="domain" description="CTP synthase N-terminal" evidence="11">
    <location>
        <begin position="2"/>
        <end position="128"/>
    </location>
</feature>
<dbReference type="CDD" id="cd01746">
    <property type="entry name" value="GATase1_CTP_Synthase"/>
    <property type="match status" value="1"/>
</dbReference>
<evidence type="ECO:0000256" key="7">
    <source>
        <dbReference type="ARBA" id="ARBA00022962"/>
    </source>
</evidence>
<dbReference type="NCBIfam" id="NF003792">
    <property type="entry name" value="PRK05380.1"/>
    <property type="match status" value="1"/>
</dbReference>
<dbReference type="InterPro" id="IPR004468">
    <property type="entry name" value="CTP_synthase"/>
</dbReference>
<dbReference type="SUPFAM" id="SSF52540">
    <property type="entry name" value="P-loop containing nucleoside triphosphate hydrolases"/>
    <property type="match status" value="2"/>
</dbReference>
<dbReference type="GO" id="GO:0003883">
    <property type="term" value="F:CTP synthase activity"/>
    <property type="evidence" value="ECO:0007669"/>
    <property type="project" value="UniProtKB-EC"/>
</dbReference>
<evidence type="ECO:0000256" key="5">
    <source>
        <dbReference type="ARBA" id="ARBA00022741"/>
    </source>
</evidence>
<dbReference type="AlphaFoldDB" id="A0A098E8K2"/>
<protein>
    <recommendedName>
        <fullName evidence="3">CTP synthase (glutamine hydrolyzing)</fullName>
        <ecNumber evidence="3">6.3.4.2</ecNumber>
    </recommendedName>
</protein>
<evidence type="ECO:0000256" key="2">
    <source>
        <dbReference type="ARBA" id="ARBA00007533"/>
    </source>
</evidence>
<keyword evidence="8" id="KW-0665">Pyrimidine biosynthesis</keyword>
<dbReference type="InterPro" id="IPR033828">
    <property type="entry name" value="GATase1_CTP_Synthase"/>
</dbReference>
<accession>A0A098E8K2</accession>
<comment type="catalytic activity">
    <reaction evidence="9">
        <text>UTP + L-glutamine + ATP + H2O = CTP + L-glutamate + ADP + phosphate + 2 H(+)</text>
        <dbReference type="Rhea" id="RHEA:26426"/>
        <dbReference type="ChEBI" id="CHEBI:15377"/>
        <dbReference type="ChEBI" id="CHEBI:15378"/>
        <dbReference type="ChEBI" id="CHEBI:29985"/>
        <dbReference type="ChEBI" id="CHEBI:30616"/>
        <dbReference type="ChEBI" id="CHEBI:37563"/>
        <dbReference type="ChEBI" id="CHEBI:43474"/>
        <dbReference type="ChEBI" id="CHEBI:46398"/>
        <dbReference type="ChEBI" id="CHEBI:58359"/>
        <dbReference type="ChEBI" id="CHEBI:456216"/>
        <dbReference type="EC" id="6.3.4.2"/>
    </reaction>
</comment>
<dbReference type="InterPro" id="IPR017456">
    <property type="entry name" value="CTP_synthase_N"/>
</dbReference>
<name>A0A098E8K2_9ZZZZ</name>
<dbReference type="InterPro" id="IPR017926">
    <property type="entry name" value="GATASE"/>
</dbReference>
<feature type="domain" description="Glutamine amidotransferase" evidence="10">
    <location>
        <begin position="397"/>
        <end position="620"/>
    </location>
</feature>
<dbReference type="PROSITE" id="PS51273">
    <property type="entry name" value="GATASE_TYPE_1"/>
    <property type="match status" value="1"/>
</dbReference>
<evidence type="ECO:0000259" key="11">
    <source>
        <dbReference type="Pfam" id="PF06418"/>
    </source>
</evidence>
<evidence type="ECO:0000256" key="6">
    <source>
        <dbReference type="ARBA" id="ARBA00022840"/>
    </source>
</evidence>
<dbReference type="GO" id="GO:0019856">
    <property type="term" value="P:pyrimidine nucleobase biosynthetic process"/>
    <property type="evidence" value="ECO:0007669"/>
    <property type="project" value="TreeGrafter"/>
</dbReference>
<reference evidence="12" key="1">
    <citation type="submission" date="2014-09" db="EMBL/GenBank/DDBJ databases">
        <authorList>
            <person name="Probst J Alexander"/>
        </authorList>
    </citation>
    <scope>NUCLEOTIDE SEQUENCE</scope>
</reference>
<dbReference type="InterPro" id="IPR027417">
    <property type="entry name" value="P-loop_NTPase"/>
</dbReference>
<proteinExistence type="inferred from homology"/>
<dbReference type="EMBL" id="CCXY01000082">
    <property type="protein sequence ID" value="CEG11831.1"/>
    <property type="molecule type" value="Genomic_DNA"/>
</dbReference>
<dbReference type="InterPro" id="IPR029062">
    <property type="entry name" value="Class_I_gatase-like"/>
</dbReference>
<evidence type="ECO:0000256" key="8">
    <source>
        <dbReference type="ARBA" id="ARBA00022975"/>
    </source>
</evidence>
<dbReference type="Gene3D" id="3.40.50.880">
    <property type="match status" value="1"/>
</dbReference>
<evidence type="ECO:0000256" key="3">
    <source>
        <dbReference type="ARBA" id="ARBA00012291"/>
    </source>
</evidence>
<gene>
    <name evidence="12" type="primary">pyrG</name>
    <name evidence="12" type="ORF">MSIBF_A1720005</name>
</gene>
<dbReference type="NCBIfam" id="TIGR00337">
    <property type="entry name" value="PyrG"/>
    <property type="match status" value="1"/>
</dbReference>
<comment type="similarity">
    <text evidence="2">Belongs to the CTP synthase family.</text>
</comment>
<dbReference type="GO" id="GO:0005524">
    <property type="term" value="F:ATP binding"/>
    <property type="evidence" value="ECO:0007669"/>
    <property type="project" value="UniProtKB-KW"/>
</dbReference>
<dbReference type="UniPathway" id="UPA00159">
    <property type="reaction ID" value="UER00277"/>
</dbReference>
<dbReference type="SUPFAM" id="SSF52317">
    <property type="entry name" value="Class I glutamine amidotransferase-like"/>
    <property type="match status" value="1"/>
</dbReference>
<dbReference type="GO" id="GO:0042802">
    <property type="term" value="F:identical protein binding"/>
    <property type="evidence" value="ECO:0007669"/>
    <property type="project" value="TreeGrafter"/>
</dbReference>
<evidence type="ECO:0000313" key="12">
    <source>
        <dbReference type="EMBL" id="CEG11831.1"/>
    </source>
</evidence>
<keyword evidence="4 12" id="KW-0436">Ligase</keyword>
<dbReference type="Pfam" id="PF06418">
    <property type="entry name" value="CTP_synth_N"/>
    <property type="match status" value="2"/>
</dbReference>